<dbReference type="PANTHER" id="PTHR33265">
    <property type="entry name" value="AVR9/CF-9 RAPIDLY ELICITED PROTEIN-RELATED"/>
    <property type="match status" value="1"/>
</dbReference>
<protein>
    <recommendedName>
        <fullName evidence="3">Avr9/Cf-9 rapidly elicited protein</fullName>
    </recommendedName>
</protein>
<gene>
    <name evidence="1" type="ORF">QVD17_11057</name>
</gene>
<organism evidence="1 2">
    <name type="scientific">Tagetes erecta</name>
    <name type="common">African marigold</name>
    <dbReference type="NCBI Taxonomy" id="13708"/>
    <lineage>
        <taxon>Eukaryota</taxon>
        <taxon>Viridiplantae</taxon>
        <taxon>Streptophyta</taxon>
        <taxon>Embryophyta</taxon>
        <taxon>Tracheophyta</taxon>
        <taxon>Spermatophyta</taxon>
        <taxon>Magnoliopsida</taxon>
        <taxon>eudicotyledons</taxon>
        <taxon>Gunneridae</taxon>
        <taxon>Pentapetalae</taxon>
        <taxon>asterids</taxon>
        <taxon>campanulids</taxon>
        <taxon>Asterales</taxon>
        <taxon>Asteraceae</taxon>
        <taxon>Asteroideae</taxon>
        <taxon>Heliantheae alliance</taxon>
        <taxon>Tageteae</taxon>
        <taxon>Tagetes</taxon>
    </lineage>
</organism>
<name>A0AAD8L4J2_TARER</name>
<accession>A0AAD8L4J2</accession>
<keyword evidence="2" id="KW-1185">Reference proteome</keyword>
<proteinExistence type="predicted"/>
<dbReference type="InterPro" id="IPR008480">
    <property type="entry name" value="DUF761_pln"/>
</dbReference>
<dbReference type="Proteomes" id="UP001229421">
    <property type="component" value="Unassembled WGS sequence"/>
</dbReference>
<dbReference type="AlphaFoldDB" id="A0AAD8L4J2"/>
<dbReference type="PANTHER" id="PTHR33265:SF8">
    <property type="entry name" value="AVR9_CF-9 RAPIDLY ELICITED PROTEIN 146"/>
    <property type="match status" value="1"/>
</dbReference>
<evidence type="ECO:0008006" key="3">
    <source>
        <dbReference type="Google" id="ProtNLM"/>
    </source>
</evidence>
<evidence type="ECO:0000313" key="1">
    <source>
        <dbReference type="EMBL" id="KAK1434139.1"/>
    </source>
</evidence>
<dbReference type="Pfam" id="PF05553">
    <property type="entry name" value="DUF761"/>
    <property type="match status" value="1"/>
</dbReference>
<evidence type="ECO:0000313" key="2">
    <source>
        <dbReference type="Proteomes" id="UP001229421"/>
    </source>
</evidence>
<dbReference type="EMBL" id="JAUHHV010000002">
    <property type="protein sequence ID" value="KAK1434139.1"/>
    <property type="molecule type" value="Genomic_DNA"/>
</dbReference>
<sequence>MEQNLQILPKKIWSVLRLFYFMLRKGISKNKIWLDLNMMMKRAKLAGKALQNLLFHHHHTWATFAVNRPSPHLSFHSPPPGEYEFSCTTSPAALTTTSHQFSFFHKKHNNHIAHDLDMKTFNAAVLKAMEMIHSETASPALPGFGRSPVVRQLRVTDSPFPVSNVEEDNHVDEAAERFISRFYSDLRRQKQICGGET</sequence>
<reference evidence="1" key="1">
    <citation type="journal article" date="2023" name="bioRxiv">
        <title>Improved chromosome-level genome assembly for marigold (Tagetes erecta).</title>
        <authorList>
            <person name="Jiang F."/>
            <person name="Yuan L."/>
            <person name="Wang S."/>
            <person name="Wang H."/>
            <person name="Xu D."/>
            <person name="Wang A."/>
            <person name="Fan W."/>
        </authorList>
    </citation>
    <scope>NUCLEOTIDE SEQUENCE</scope>
    <source>
        <strain evidence="1">WSJ</strain>
        <tissue evidence="1">Leaf</tissue>
    </source>
</reference>
<comment type="caution">
    <text evidence="1">The sequence shown here is derived from an EMBL/GenBank/DDBJ whole genome shotgun (WGS) entry which is preliminary data.</text>
</comment>